<dbReference type="Gene3D" id="3.90.70.80">
    <property type="match status" value="1"/>
</dbReference>
<reference evidence="6" key="1">
    <citation type="submission" date="2024-07" db="EMBL/GenBank/DDBJ databases">
        <title>Two chromosome-level genome assemblies of Korean endemic species Abeliophyllum distichum and Forsythia ovata (Oleaceae).</title>
        <authorList>
            <person name="Jang H."/>
        </authorList>
    </citation>
    <scope>NUCLEOTIDE SEQUENCE [LARGE SCALE GENOMIC DNA]</scope>
</reference>
<proteinExistence type="predicted"/>
<comment type="subcellular location">
    <subcellularLocation>
        <location evidence="3">Cytoplasm</location>
    </subcellularLocation>
</comment>
<dbReference type="PANTHER" id="PTHR13312:SF6">
    <property type="entry name" value="UBIQUITIN THIOESTERASE OTU"/>
    <property type="match status" value="1"/>
</dbReference>
<keyword evidence="3" id="KW-0963">Cytoplasm</keyword>
<organism evidence="5 6">
    <name type="scientific">Forsythia ovata</name>
    <dbReference type="NCBI Taxonomy" id="205694"/>
    <lineage>
        <taxon>Eukaryota</taxon>
        <taxon>Viridiplantae</taxon>
        <taxon>Streptophyta</taxon>
        <taxon>Embryophyta</taxon>
        <taxon>Tracheophyta</taxon>
        <taxon>Spermatophyta</taxon>
        <taxon>Magnoliopsida</taxon>
        <taxon>eudicotyledons</taxon>
        <taxon>Gunneridae</taxon>
        <taxon>Pentapetalae</taxon>
        <taxon>asterids</taxon>
        <taxon>lamiids</taxon>
        <taxon>Lamiales</taxon>
        <taxon>Oleaceae</taxon>
        <taxon>Forsythieae</taxon>
        <taxon>Forsythia</taxon>
    </lineage>
</organism>
<keyword evidence="3" id="KW-0788">Thiol protease</keyword>
<dbReference type="PANTHER" id="PTHR13312">
    <property type="entry name" value="HIV-INDUCED PROTEIN-7-LIKE PROTEASE"/>
    <property type="match status" value="1"/>
</dbReference>
<comment type="function">
    <text evidence="3">Hydrolase that can remove conjugated ubiquitin from proteins and may therefore play an important regulatory role at the level of protein turnover by preventing degradation.</text>
</comment>
<evidence type="ECO:0000256" key="3">
    <source>
        <dbReference type="RuleBase" id="RU367104"/>
    </source>
</evidence>
<dbReference type="FunFam" id="3.90.70.80:FF:000007">
    <property type="entry name" value="OTU domain-containing protein"/>
    <property type="match status" value="1"/>
</dbReference>
<evidence type="ECO:0000256" key="1">
    <source>
        <dbReference type="ARBA" id="ARBA00000707"/>
    </source>
</evidence>
<dbReference type="AlphaFoldDB" id="A0ABD1WYX4"/>
<feature type="domain" description="OTU" evidence="4">
    <location>
        <begin position="238"/>
        <end position="379"/>
    </location>
</feature>
<evidence type="ECO:0000313" key="6">
    <source>
        <dbReference type="Proteomes" id="UP001604277"/>
    </source>
</evidence>
<keyword evidence="3" id="KW-0833">Ubl conjugation pathway</keyword>
<dbReference type="EC" id="3.4.19.12" evidence="3"/>
<evidence type="ECO:0000256" key="2">
    <source>
        <dbReference type="ARBA" id="ARBA00022801"/>
    </source>
</evidence>
<dbReference type="CDD" id="cd22760">
    <property type="entry name" value="OTU_plant_OTU4-like"/>
    <property type="match status" value="1"/>
</dbReference>
<dbReference type="Pfam" id="PF02338">
    <property type="entry name" value="OTU"/>
    <property type="match status" value="1"/>
</dbReference>
<keyword evidence="3" id="KW-0645">Protease</keyword>
<gene>
    <name evidence="5" type="ORF">Fot_08400</name>
</gene>
<dbReference type="InterPro" id="IPR003323">
    <property type="entry name" value="OTU_dom"/>
</dbReference>
<accession>A0ABD1WYX4</accession>
<dbReference type="EMBL" id="JBFOLJ010000002">
    <property type="protein sequence ID" value="KAL2554781.1"/>
    <property type="molecule type" value="Genomic_DNA"/>
</dbReference>
<dbReference type="GO" id="GO:0004843">
    <property type="term" value="F:cysteine-type deubiquitinase activity"/>
    <property type="evidence" value="ECO:0007669"/>
    <property type="project" value="UniProtKB-UniRule"/>
</dbReference>
<comment type="caution">
    <text evidence="5">The sequence shown here is derived from an EMBL/GenBank/DDBJ whole genome shotgun (WGS) entry which is preliminary data.</text>
</comment>
<evidence type="ECO:0000313" key="5">
    <source>
        <dbReference type="EMBL" id="KAL2554781.1"/>
    </source>
</evidence>
<name>A0ABD1WYX4_9LAMI</name>
<evidence type="ECO:0000259" key="4">
    <source>
        <dbReference type="PROSITE" id="PS50802"/>
    </source>
</evidence>
<dbReference type="SUPFAM" id="SSF54001">
    <property type="entry name" value="Cysteine proteinases"/>
    <property type="match status" value="1"/>
</dbReference>
<dbReference type="GO" id="GO:0005737">
    <property type="term" value="C:cytoplasm"/>
    <property type="evidence" value="ECO:0007669"/>
    <property type="project" value="UniProtKB-SubCell"/>
</dbReference>
<dbReference type="PROSITE" id="PS50802">
    <property type="entry name" value="OTU"/>
    <property type="match status" value="1"/>
</dbReference>
<protein>
    <recommendedName>
        <fullName evidence="3">Ubiquitin thioesterase OTU</fullName>
        <ecNumber evidence="3">3.4.19.12</ecNumber>
    </recommendedName>
</protein>
<sequence length="389" mass="43831">MIDQGNGLKLSGNFGGDDFVIGEIEDVVTYERLNDVEHLNFDVELEKICMDLNRLTLRSIHLLRGLIIPVMLGVLCARPRPWLFTSLSLSYAHGSAAAPYDRLVRTSVRPVFSCGDRREHSINCPTRCTGAASIWHAILPSGWRQRRRATMLYRHEHEGLKTGEGSWNVAWDARPARWLHHPDSAWLLFGVCACLATPLLDFNSDVNCKVSVPADKSADGFKTNAIIPDSANRGSPNYRVTGVPADGRCLFRAIAHMACLRNGEKAPDENRQRELADELRAQVVEELLKRRKEVELFIEEDFDAYVKRIKQPYVWGGEPELLMASHVLRTPISVFMIERGSTGSLIKIANYGEEYSKEEESPIGVLFHGYGHYDILETILDQSREKVDA</sequence>
<dbReference type="InterPro" id="IPR038765">
    <property type="entry name" value="Papain-like_cys_pep_sf"/>
</dbReference>
<comment type="catalytic activity">
    <reaction evidence="1 3">
        <text>Thiol-dependent hydrolysis of ester, thioester, amide, peptide and isopeptide bonds formed by the C-terminal Gly of ubiquitin (a 76-residue protein attached to proteins as an intracellular targeting signal).</text>
        <dbReference type="EC" id="3.4.19.12"/>
    </reaction>
</comment>
<keyword evidence="6" id="KW-1185">Reference proteome</keyword>
<keyword evidence="2 3" id="KW-0378">Hydrolase</keyword>
<dbReference type="InterPro" id="IPR047947">
    <property type="entry name" value="OTU4_OTU"/>
</dbReference>
<dbReference type="Proteomes" id="UP001604277">
    <property type="component" value="Unassembled WGS sequence"/>
</dbReference>